<comment type="caution">
    <text evidence="2">The sequence shown here is derived from an EMBL/GenBank/DDBJ whole genome shotgun (WGS) entry which is preliminary data.</text>
</comment>
<accession>A0A4R8I935</accession>
<dbReference type="AlphaFoldDB" id="A0A4R8I935"/>
<dbReference type="EMBL" id="SOEO01000001">
    <property type="protein sequence ID" value="TDX86000.1"/>
    <property type="molecule type" value="Genomic_DNA"/>
</dbReference>
<sequence length="94" mass="11126">MSINDTRAMPQPHVCRVNKTRVLFLNQYTTNIKIVLADRIRIFIKIKKLWLESESRNNIQPKFKHKKSPAKFTGLCCFILIFYYQIFTLSSGFL</sequence>
<gene>
    <name evidence="2" type="ORF">B0I22_0097</name>
</gene>
<evidence type="ECO:0000256" key="1">
    <source>
        <dbReference type="SAM" id="Phobius"/>
    </source>
</evidence>
<dbReference type="Proteomes" id="UP000295313">
    <property type="component" value="Unassembled WGS sequence"/>
</dbReference>
<proteinExistence type="predicted"/>
<organism evidence="2 3">
    <name type="scientific">Epilithonimonas xixisoli</name>
    <dbReference type="NCBI Taxonomy" id="1476462"/>
    <lineage>
        <taxon>Bacteria</taxon>
        <taxon>Pseudomonadati</taxon>
        <taxon>Bacteroidota</taxon>
        <taxon>Flavobacteriia</taxon>
        <taxon>Flavobacteriales</taxon>
        <taxon>Weeksellaceae</taxon>
        <taxon>Chryseobacterium group</taxon>
        <taxon>Epilithonimonas</taxon>
    </lineage>
</organism>
<evidence type="ECO:0000313" key="3">
    <source>
        <dbReference type="Proteomes" id="UP000295313"/>
    </source>
</evidence>
<protein>
    <submittedName>
        <fullName evidence="2">Uncharacterized protein</fullName>
    </submittedName>
</protein>
<name>A0A4R8I935_9FLAO</name>
<reference evidence="2 3" key="1">
    <citation type="submission" date="2019-03" db="EMBL/GenBank/DDBJ databases">
        <title>Genomic Encyclopedia of Type Strains, Phase III (KMG-III): the genomes of soil and plant-associated and newly described type strains.</title>
        <authorList>
            <person name="Whitman W."/>
        </authorList>
    </citation>
    <scope>NUCLEOTIDE SEQUENCE [LARGE SCALE GENOMIC DNA]</scope>
    <source>
        <strain evidence="2 3">CGMCC 1.12802</strain>
    </source>
</reference>
<keyword evidence="1" id="KW-0472">Membrane</keyword>
<feature type="transmembrane region" description="Helical" evidence="1">
    <location>
        <begin position="72"/>
        <end position="93"/>
    </location>
</feature>
<keyword evidence="3" id="KW-1185">Reference proteome</keyword>
<keyword evidence="1" id="KW-0812">Transmembrane</keyword>
<keyword evidence="1" id="KW-1133">Transmembrane helix</keyword>
<evidence type="ECO:0000313" key="2">
    <source>
        <dbReference type="EMBL" id="TDX86000.1"/>
    </source>
</evidence>